<dbReference type="EMBL" id="FNMZ01000001">
    <property type="protein sequence ID" value="SDW22597.1"/>
    <property type="molecule type" value="Genomic_DNA"/>
</dbReference>
<proteinExistence type="predicted"/>
<reference evidence="2 3" key="1">
    <citation type="submission" date="2016-10" db="EMBL/GenBank/DDBJ databases">
        <authorList>
            <person name="de Groot N.N."/>
        </authorList>
    </citation>
    <scope>NUCLEOTIDE SEQUENCE [LARGE SCALE GENOMIC DNA]</scope>
    <source>
        <strain evidence="2 3">DSM 17890</strain>
    </source>
</reference>
<gene>
    <name evidence="2" type="ORF">SAMN05444336_101455</name>
</gene>
<evidence type="ECO:0000313" key="2">
    <source>
        <dbReference type="EMBL" id="SDW22597.1"/>
    </source>
</evidence>
<protein>
    <submittedName>
        <fullName evidence="2">Glyoxalase-like domain-containing protein</fullName>
    </submittedName>
</protein>
<dbReference type="AlphaFoldDB" id="A0A1H2RTE7"/>
<dbReference type="SUPFAM" id="SSF54593">
    <property type="entry name" value="Glyoxalase/Bleomycin resistance protein/Dihydroxybiphenyl dioxygenase"/>
    <property type="match status" value="1"/>
</dbReference>
<dbReference type="Pfam" id="PF13468">
    <property type="entry name" value="Glyoxalase_3"/>
    <property type="match status" value="1"/>
</dbReference>
<dbReference type="STRING" id="356660.SAMN05444336_101455"/>
<dbReference type="RefSeq" id="WP_092679501.1">
    <property type="nucleotide sequence ID" value="NZ_FNMZ01000001.1"/>
</dbReference>
<name>A0A1H2RTE7_9RHOB</name>
<keyword evidence="3" id="KW-1185">Reference proteome</keyword>
<organism evidence="2 3">
    <name type="scientific">Albimonas donghaensis</name>
    <dbReference type="NCBI Taxonomy" id="356660"/>
    <lineage>
        <taxon>Bacteria</taxon>
        <taxon>Pseudomonadati</taxon>
        <taxon>Pseudomonadota</taxon>
        <taxon>Alphaproteobacteria</taxon>
        <taxon>Rhodobacterales</taxon>
        <taxon>Paracoccaceae</taxon>
        <taxon>Albimonas</taxon>
    </lineage>
</organism>
<dbReference type="InterPro" id="IPR029068">
    <property type="entry name" value="Glyas_Bleomycin-R_OHBP_Dase"/>
</dbReference>
<dbReference type="InterPro" id="IPR025870">
    <property type="entry name" value="Glyoxalase-like_dom"/>
</dbReference>
<accession>A0A1H2RTE7</accession>
<evidence type="ECO:0000313" key="3">
    <source>
        <dbReference type="Proteomes" id="UP000199118"/>
    </source>
</evidence>
<feature type="domain" description="Glyoxalase-like" evidence="1">
    <location>
        <begin position="11"/>
        <end position="183"/>
    </location>
</feature>
<dbReference type="OrthoDB" id="7054074at2"/>
<sequence length="259" mass="27897">MGSYLRLRQICLAAPHLEASTQLLQSLLGLEECHRDPAVANYGLENALLTIGPDRFLEVVCPTEPGTAAGRFMEGTGGLGGYMLIFDSDDAAARRERITAMGVRLAHHIDRPGFQGFQYHPKDCRATFLEIDNTPGGEDVMGAYWPAGPHWQDHVKTDVTQALLGVEVLTPDPAGLAAHWAAILEVPAKGGNGRHVIRVDQQDIAILAAPGAARERLDALVFQVTGAADILHRARCMGLETRADGFLLGGCWMKLVEAG</sequence>
<dbReference type="Proteomes" id="UP000199118">
    <property type="component" value="Unassembled WGS sequence"/>
</dbReference>
<dbReference type="Gene3D" id="3.10.180.10">
    <property type="entry name" value="2,3-Dihydroxybiphenyl 1,2-Dioxygenase, domain 1"/>
    <property type="match status" value="1"/>
</dbReference>
<evidence type="ECO:0000259" key="1">
    <source>
        <dbReference type="Pfam" id="PF13468"/>
    </source>
</evidence>